<comment type="caution">
    <text evidence="1">The sequence shown here is derived from an EMBL/GenBank/DDBJ whole genome shotgun (WGS) entry which is preliminary data.</text>
</comment>
<protein>
    <submittedName>
        <fullName evidence="1">Uncharacterized protein</fullName>
    </submittedName>
</protein>
<dbReference type="AlphaFoldDB" id="A0A645GM80"/>
<gene>
    <name evidence="1" type="ORF">SDC9_175490</name>
</gene>
<organism evidence="1">
    <name type="scientific">bioreactor metagenome</name>
    <dbReference type="NCBI Taxonomy" id="1076179"/>
    <lineage>
        <taxon>unclassified sequences</taxon>
        <taxon>metagenomes</taxon>
        <taxon>ecological metagenomes</taxon>
    </lineage>
</organism>
<proteinExistence type="predicted"/>
<dbReference type="EMBL" id="VSSQ01078173">
    <property type="protein sequence ID" value="MPN28051.1"/>
    <property type="molecule type" value="Genomic_DNA"/>
</dbReference>
<name>A0A645GM80_9ZZZZ</name>
<accession>A0A645GM80</accession>
<evidence type="ECO:0000313" key="1">
    <source>
        <dbReference type="EMBL" id="MPN28051.1"/>
    </source>
</evidence>
<reference evidence="1" key="1">
    <citation type="submission" date="2019-08" db="EMBL/GenBank/DDBJ databases">
        <authorList>
            <person name="Kucharzyk K."/>
            <person name="Murdoch R.W."/>
            <person name="Higgins S."/>
            <person name="Loffler F."/>
        </authorList>
    </citation>
    <scope>NUCLEOTIDE SEQUENCE</scope>
</reference>
<sequence length="56" mass="6481">MRQLMGDGGRGGQLGRPIFDQNAVSIPVFYCDAHRTRHKTGFFLKRIAQFPRDFLR</sequence>